<dbReference type="AlphaFoldDB" id="A0A939G6G3"/>
<protein>
    <submittedName>
        <fullName evidence="7">Flippase</fullName>
    </submittedName>
</protein>
<evidence type="ECO:0000256" key="5">
    <source>
        <dbReference type="ARBA" id="ARBA00023136"/>
    </source>
</evidence>
<evidence type="ECO:0000256" key="4">
    <source>
        <dbReference type="ARBA" id="ARBA00022989"/>
    </source>
</evidence>
<name>A0A939G6G3_9BACT</name>
<comment type="caution">
    <text evidence="7">The sequence shown here is derived from an EMBL/GenBank/DDBJ whole genome shotgun (WGS) entry which is preliminary data.</text>
</comment>
<dbReference type="PANTHER" id="PTHR30250">
    <property type="entry name" value="PST FAMILY PREDICTED COLANIC ACID TRANSPORTER"/>
    <property type="match status" value="1"/>
</dbReference>
<feature type="transmembrane region" description="Helical" evidence="6">
    <location>
        <begin position="295"/>
        <end position="318"/>
    </location>
</feature>
<dbReference type="PANTHER" id="PTHR30250:SF11">
    <property type="entry name" value="O-ANTIGEN TRANSPORTER-RELATED"/>
    <property type="match status" value="1"/>
</dbReference>
<feature type="transmembrane region" description="Helical" evidence="6">
    <location>
        <begin position="151"/>
        <end position="168"/>
    </location>
</feature>
<dbReference type="InterPro" id="IPR050833">
    <property type="entry name" value="Poly_Biosynth_Transport"/>
</dbReference>
<evidence type="ECO:0000256" key="6">
    <source>
        <dbReference type="SAM" id="Phobius"/>
    </source>
</evidence>
<evidence type="ECO:0000313" key="8">
    <source>
        <dbReference type="Proteomes" id="UP000664795"/>
    </source>
</evidence>
<feature type="transmembrane region" description="Helical" evidence="6">
    <location>
        <begin position="119"/>
        <end position="139"/>
    </location>
</feature>
<evidence type="ECO:0000256" key="3">
    <source>
        <dbReference type="ARBA" id="ARBA00022692"/>
    </source>
</evidence>
<keyword evidence="3 6" id="KW-0812">Transmembrane</keyword>
<feature type="transmembrane region" description="Helical" evidence="6">
    <location>
        <begin position="221"/>
        <end position="241"/>
    </location>
</feature>
<organism evidence="7 8">
    <name type="scientific">Fibrella aquatilis</name>
    <dbReference type="NCBI Taxonomy" id="2817059"/>
    <lineage>
        <taxon>Bacteria</taxon>
        <taxon>Pseudomonadati</taxon>
        <taxon>Bacteroidota</taxon>
        <taxon>Cytophagia</taxon>
        <taxon>Cytophagales</taxon>
        <taxon>Spirosomataceae</taxon>
        <taxon>Fibrella</taxon>
    </lineage>
</organism>
<feature type="transmembrane region" description="Helical" evidence="6">
    <location>
        <begin position="363"/>
        <end position="386"/>
    </location>
</feature>
<evidence type="ECO:0000256" key="2">
    <source>
        <dbReference type="ARBA" id="ARBA00022475"/>
    </source>
</evidence>
<evidence type="ECO:0000313" key="7">
    <source>
        <dbReference type="EMBL" id="MBO0932083.1"/>
    </source>
</evidence>
<dbReference type="EMBL" id="JAFMYU010000010">
    <property type="protein sequence ID" value="MBO0932083.1"/>
    <property type="molecule type" value="Genomic_DNA"/>
</dbReference>
<dbReference type="Proteomes" id="UP000664795">
    <property type="component" value="Unassembled WGS sequence"/>
</dbReference>
<feature type="transmembrane region" description="Helical" evidence="6">
    <location>
        <begin position="12"/>
        <end position="31"/>
    </location>
</feature>
<dbReference type="CDD" id="cd13128">
    <property type="entry name" value="MATE_Wzx_like"/>
    <property type="match status" value="1"/>
</dbReference>
<comment type="subcellular location">
    <subcellularLocation>
        <location evidence="1">Cell membrane</location>
        <topology evidence="1">Multi-pass membrane protein</topology>
    </subcellularLocation>
</comment>
<reference evidence="7 8" key="1">
    <citation type="submission" date="2021-03" db="EMBL/GenBank/DDBJ databases">
        <title>Fibrella sp. HMF5036 genome sequencing and assembly.</title>
        <authorList>
            <person name="Kang H."/>
            <person name="Kim H."/>
            <person name="Bae S."/>
            <person name="Joh K."/>
        </authorList>
    </citation>
    <scope>NUCLEOTIDE SEQUENCE [LARGE SCALE GENOMIC DNA]</scope>
    <source>
        <strain evidence="7 8">HMF5036</strain>
    </source>
</reference>
<gene>
    <name evidence="7" type="ORF">J2I48_13815</name>
</gene>
<keyword evidence="2" id="KW-1003">Cell membrane</keyword>
<feature type="transmembrane region" description="Helical" evidence="6">
    <location>
        <begin position="392"/>
        <end position="412"/>
    </location>
</feature>
<feature type="transmembrane region" description="Helical" evidence="6">
    <location>
        <begin position="95"/>
        <end position="113"/>
    </location>
</feature>
<sequence length="443" mass="49535">MLSKPTLRRFAVNVASLFSVQVANFLLPILTVPYVVRIIGPDKLGLLNFSLAYIAYFTLLINYGFEMAAVRAIAANRFDKAVVDKIFSEVLAGKVLLWILSSVIFGFVTYLNPQFREHAWLHVCTYITTIAMVLSPFWVYQAMEDLSRVAVFNLVVKVLVTASVFLFIRQANDYIYQNLSLSVSQVAINVVALSIAIKRFKITFAWPSVARLINRFKEDSTLFFSSVMITIYASSTVFFLGLLSTSYQVGIFSAGTRLEGIARSFVALALNQAFFPIVANAFGKGRENGLRLVQTAFLPLIGLMMLITIGLWIIAPYFVNLFYGAAFADAIPVLRIVAFLPIIIGASNLLGMHTMLNLRMDKAFFAITAIGSVVGLLLNVWLIKGYGYTGAAYAWVLAELYIMLAMFGYLWFKGIRLIQRETIREAIDFGRARMGKRSSRFKV</sequence>
<dbReference type="InterPro" id="IPR002797">
    <property type="entry name" value="Polysacc_synth"/>
</dbReference>
<keyword evidence="5 6" id="KW-0472">Membrane</keyword>
<keyword evidence="4 6" id="KW-1133">Transmembrane helix</keyword>
<feature type="transmembrane region" description="Helical" evidence="6">
    <location>
        <begin position="174"/>
        <end position="197"/>
    </location>
</feature>
<feature type="transmembrane region" description="Helical" evidence="6">
    <location>
        <begin position="51"/>
        <end position="74"/>
    </location>
</feature>
<feature type="transmembrane region" description="Helical" evidence="6">
    <location>
        <begin position="261"/>
        <end position="283"/>
    </location>
</feature>
<proteinExistence type="predicted"/>
<feature type="transmembrane region" description="Helical" evidence="6">
    <location>
        <begin position="330"/>
        <end position="351"/>
    </location>
</feature>
<dbReference type="GO" id="GO:0005886">
    <property type="term" value="C:plasma membrane"/>
    <property type="evidence" value="ECO:0007669"/>
    <property type="project" value="UniProtKB-SubCell"/>
</dbReference>
<evidence type="ECO:0000256" key="1">
    <source>
        <dbReference type="ARBA" id="ARBA00004651"/>
    </source>
</evidence>
<dbReference type="Pfam" id="PF01943">
    <property type="entry name" value="Polysacc_synt"/>
    <property type="match status" value="1"/>
</dbReference>
<accession>A0A939G6G3</accession>
<keyword evidence="8" id="KW-1185">Reference proteome</keyword>